<keyword evidence="3 5" id="KW-0687">Ribonucleoprotein</keyword>
<dbReference type="STRING" id="1802439.A2589_03395"/>
<dbReference type="InterPro" id="IPR001790">
    <property type="entry name" value="Ribosomal_uL10"/>
</dbReference>
<dbReference type="Gene3D" id="3.30.70.1730">
    <property type="match status" value="1"/>
</dbReference>
<dbReference type="Pfam" id="PF00466">
    <property type="entry name" value="Ribosomal_L10"/>
    <property type="match status" value="1"/>
</dbReference>
<dbReference type="Gene3D" id="6.10.250.290">
    <property type="match status" value="1"/>
</dbReference>
<sequence length="175" mass="19163">MSANGFSRFLFYMALSKDKKANILDKLRQVVKSSQSLVFVNFHGLTVNLADELRSGLRGQDVSYTVAKKTLVKLALEEGKLDGEVPDLPGEIAIAYGDDLILPAKGIYEFSQKNPKLVSIVGGVFEGRFMNAEEMNEVAKIPGQKVLYGQFVNLLNSPIQGLVIALDQIATKQEA</sequence>
<comment type="function">
    <text evidence="5">Forms part of the ribosomal stalk, playing a central role in the interaction of the ribosome with GTP-bound translation factors.</text>
</comment>
<dbReference type="EMBL" id="MHTK01000007">
    <property type="protein sequence ID" value="OHA59322.1"/>
    <property type="molecule type" value="Genomic_DNA"/>
</dbReference>
<evidence type="ECO:0000256" key="5">
    <source>
        <dbReference type="HAMAP-Rule" id="MF_00362"/>
    </source>
</evidence>
<evidence type="ECO:0000256" key="3">
    <source>
        <dbReference type="ARBA" id="ARBA00023274"/>
    </source>
</evidence>
<keyword evidence="5" id="KW-0694">RNA-binding</keyword>
<dbReference type="InterPro" id="IPR022973">
    <property type="entry name" value="Ribosomal_uL10_bac"/>
</dbReference>
<evidence type="ECO:0000313" key="7">
    <source>
        <dbReference type="Proteomes" id="UP000177838"/>
    </source>
</evidence>
<proteinExistence type="inferred from homology"/>
<dbReference type="GO" id="GO:0006412">
    <property type="term" value="P:translation"/>
    <property type="evidence" value="ECO:0007669"/>
    <property type="project" value="UniProtKB-UniRule"/>
</dbReference>
<comment type="subunit">
    <text evidence="5">Part of the ribosomal stalk of the 50S ribosomal subunit. The N-terminus interacts with L11 and the large rRNA to form the base of the stalk. The C-terminus forms an elongated spine to which L12 dimers bind in a sequential fashion forming a multimeric L10(L12)X complex.</text>
</comment>
<comment type="similarity">
    <text evidence="1 5">Belongs to the universal ribosomal protein uL10 family.</text>
</comment>
<gene>
    <name evidence="5" type="primary">rplJ</name>
    <name evidence="6" type="ORF">A2589_03395</name>
</gene>
<dbReference type="HAMAP" id="MF_00362">
    <property type="entry name" value="Ribosomal_uL10"/>
    <property type="match status" value="1"/>
</dbReference>
<comment type="caution">
    <text evidence="6">The sequence shown here is derived from an EMBL/GenBank/DDBJ whole genome shotgun (WGS) entry which is preliminary data.</text>
</comment>
<dbReference type="AlphaFoldDB" id="A0A1G2QH35"/>
<evidence type="ECO:0000256" key="4">
    <source>
        <dbReference type="ARBA" id="ARBA00035202"/>
    </source>
</evidence>
<protein>
    <recommendedName>
        <fullName evidence="4 5">Large ribosomal subunit protein uL10</fullName>
    </recommendedName>
</protein>
<evidence type="ECO:0000256" key="2">
    <source>
        <dbReference type="ARBA" id="ARBA00022980"/>
    </source>
</evidence>
<dbReference type="NCBIfam" id="NF000955">
    <property type="entry name" value="PRK00099.1-1"/>
    <property type="match status" value="1"/>
</dbReference>
<dbReference type="GO" id="GO:1990904">
    <property type="term" value="C:ribonucleoprotein complex"/>
    <property type="evidence" value="ECO:0007669"/>
    <property type="project" value="UniProtKB-KW"/>
</dbReference>
<organism evidence="6 7">
    <name type="scientific">Candidatus Vogelbacteria bacterium RIFOXYD1_FULL_46_19</name>
    <dbReference type="NCBI Taxonomy" id="1802439"/>
    <lineage>
        <taxon>Bacteria</taxon>
        <taxon>Candidatus Vogeliibacteriota</taxon>
    </lineage>
</organism>
<dbReference type="GO" id="GO:0070180">
    <property type="term" value="F:large ribosomal subunit rRNA binding"/>
    <property type="evidence" value="ECO:0007669"/>
    <property type="project" value="UniProtKB-UniRule"/>
</dbReference>
<dbReference type="PANTHER" id="PTHR11560">
    <property type="entry name" value="39S RIBOSOMAL PROTEIN L10, MITOCHONDRIAL"/>
    <property type="match status" value="1"/>
</dbReference>
<accession>A0A1G2QH35</accession>
<evidence type="ECO:0000256" key="1">
    <source>
        <dbReference type="ARBA" id="ARBA00008889"/>
    </source>
</evidence>
<keyword evidence="2 5" id="KW-0689">Ribosomal protein</keyword>
<keyword evidence="5" id="KW-0699">rRNA-binding</keyword>
<dbReference type="InterPro" id="IPR047865">
    <property type="entry name" value="Ribosomal_uL10_bac_type"/>
</dbReference>
<name>A0A1G2QH35_9BACT</name>
<dbReference type="SUPFAM" id="SSF160369">
    <property type="entry name" value="Ribosomal protein L10-like"/>
    <property type="match status" value="1"/>
</dbReference>
<dbReference type="GO" id="GO:0005840">
    <property type="term" value="C:ribosome"/>
    <property type="evidence" value="ECO:0007669"/>
    <property type="project" value="UniProtKB-KW"/>
</dbReference>
<dbReference type="InterPro" id="IPR043141">
    <property type="entry name" value="Ribosomal_uL10-like_sf"/>
</dbReference>
<evidence type="ECO:0000313" key="6">
    <source>
        <dbReference type="EMBL" id="OHA59322.1"/>
    </source>
</evidence>
<dbReference type="Proteomes" id="UP000177838">
    <property type="component" value="Unassembled WGS sequence"/>
</dbReference>
<dbReference type="CDD" id="cd05797">
    <property type="entry name" value="Ribosomal_L10"/>
    <property type="match status" value="1"/>
</dbReference>
<reference evidence="6 7" key="1">
    <citation type="journal article" date="2016" name="Nat. Commun.">
        <title>Thousands of microbial genomes shed light on interconnected biogeochemical processes in an aquifer system.</title>
        <authorList>
            <person name="Anantharaman K."/>
            <person name="Brown C.T."/>
            <person name="Hug L.A."/>
            <person name="Sharon I."/>
            <person name="Castelle C.J."/>
            <person name="Probst A.J."/>
            <person name="Thomas B.C."/>
            <person name="Singh A."/>
            <person name="Wilkins M.J."/>
            <person name="Karaoz U."/>
            <person name="Brodie E.L."/>
            <person name="Williams K.H."/>
            <person name="Hubbard S.S."/>
            <person name="Banfield J.F."/>
        </authorList>
    </citation>
    <scope>NUCLEOTIDE SEQUENCE [LARGE SCALE GENOMIC DNA]</scope>
</reference>